<protein>
    <submittedName>
        <fullName evidence="1">Uncharacterized protein</fullName>
    </submittedName>
</protein>
<proteinExistence type="predicted"/>
<gene>
    <name evidence="1" type="ORF">FVF58_37040</name>
</gene>
<organism evidence="1 2">
    <name type="scientific">Paraburkholderia panacisoli</name>
    <dbReference type="NCBI Taxonomy" id="2603818"/>
    <lineage>
        <taxon>Bacteria</taxon>
        <taxon>Pseudomonadati</taxon>
        <taxon>Pseudomonadota</taxon>
        <taxon>Betaproteobacteria</taxon>
        <taxon>Burkholderiales</taxon>
        <taxon>Burkholderiaceae</taxon>
        <taxon>Paraburkholderia</taxon>
    </lineage>
</organism>
<evidence type="ECO:0000313" key="1">
    <source>
        <dbReference type="EMBL" id="KAA1003451.1"/>
    </source>
</evidence>
<dbReference type="Proteomes" id="UP000325273">
    <property type="component" value="Unassembled WGS sequence"/>
</dbReference>
<evidence type="ECO:0000313" key="2">
    <source>
        <dbReference type="Proteomes" id="UP000325273"/>
    </source>
</evidence>
<keyword evidence="2" id="KW-1185">Reference proteome</keyword>
<dbReference type="EMBL" id="VTUZ01000036">
    <property type="protein sequence ID" value="KAA1003451.1"/>
    <property type="molecule type" value="Genomic_DNA"/>
</dbReference>
<dbReference type="RefSeq" id="WP_149674660.1">
    <property type="nucleotide sequence ID" value="NZ_VTUZ01000036.1"/>
</dbReference>
<accession>A0A5B0GL80</accession>
<comment type="caution">
    <text evidence="1">The sequence shown here is derived from an EMBL/GenBank/DDBJ whole genome shotgun (WGS) entry which is preliminary data.</text>
</comment>
<reference evidence="1 2" key="1">
    <citation type="submission" date="2019-08" db="EMBL/GenBank/DDBJ databases">
        <title>Paraburkholderia sp. DCY113.</title>
        <authorList>
            <person name="Kang J."/>
        </authorList>
    </citation>
    <scope>NUCLEOTIDE SEQUENCE [LARGE SCALE GENOMIC DNA]</scope>
    <source>
        <strain evidence="1 2">DCY113</strain>
    </source>
</reference>
<sequence>MPKEAFRNCVFPDDCIRRFGSDQVSFETPINEDGIGTMSRLVKSEDPILGMAKMNEDNDATLLVMRLNPALRNLGPTILSVELP</sequence>
<name>A0A5B0GL80_9BURK</name>
<dbReference type="AlphaFoldDB" id="A0A5B0GL80"/>